<name>A0A0A2GQK3_9FLAO</name>
<sequence length="278" mass="30107">MKFYTLLAFSLFITLASCSDSDEDTQSTTDMSESEDQMEDAPVYSYYSLTTGDNWQYDVTTDDMDTTQDNLEVIGLTEINGTSFTDFESNVDSAGFITNLIAAGGLVESEGTLRYSGEVTIPLDETNNISLLIPVIKLYDQSITTAGIQVDQITQTITQEIEGIPVTIDALVTSTSGNTIENSSINGETFPRVLTATLTINATISASILGVQVTLLESQDVIVTTNTYAQNIGLVNSDLDFQYEFEDLSSFGVTLPFPESASSFTNQVITTYDVAGDD</sequence>
<dbReference type="Proteomes" id="UP000030140">
    <property type="component" value="Unassembled WGS sequence"/>
</dbReference>
<dbReference type="EMBL" id="JSAQ01000001">
    <property type="protein sequence ID" value="KGO05477.1"/>
    <property type="molecule type" value="Genomic_DNA"/>
</dbReference>
<dbReference type="KEGG" id="ddo:I597_2435"/>
<evidence type="ECO:0000313" key="3">
    <source>
        <dbReference type="Proteomes" id="UP000030140"/>
    </source>
</evidence>
<evidence type="ECO:0000313" key="2">
    <source>
        <dbReference type="EMBL" id="KGO05477.1"/>
    </source>
</evidence>
<feature type="signal peptide" evidence="1">
    <location>
        <begin position="1"/>
        <end position="19"/>
    </location>
</feature>
<protein>
    <submittedName>
        <fullName evidence="2">Uncharacterized protein</fullName>
    </submittedName>
</protein>
<dbReference type="RefSeq" id="WP_035324544.1">
    <property type="nucleotide sequence ID" value="NZ_CP015125.1"/>
</dbReference>
<gene>
    <name evidence="2" type="ORF">NV36_00525</name>
</gene>
<dbReference type="PATRIC" id="fig|1300343.5.peg.2458"/>
<evidence type="ECO:0000256" key="1">
    <source>
        <dbReference type="SAM" id="SignalP"/>
    </source>
</evidence>
<dbReference type="PROSITE" id="PS51257">
    <property type="entry name" value="PROKAR_LIPOPROTEIN"/>
    <property type="match status" value="1"/>
</dbReference>
<dbReference type="AlphaFoldDB" id="A0A0A2GQK3"/>
<proteinExistence type="predicted"/>
<keyword evidence="1" id="KW-0732">Signal</keyword>
<feature type="chain" id="PRO_5001987725" evidence="1">
    <location>
        <begin position="20"/>
        <end position="278"/>
    </location>
</feature>
<accession>A0A0A2GQK3</accession>
<organism evidence="2 3">
    <name type="scientific">Dokdonia donghaensis DSW-1</name>
    <dbReference type="NCBI Taxonomy" id="1300343"/>
    <lineage>
        <taxon>Bacteria</taxon>
        <taxon>Pseudomonadati</taxon>
        <taxon>Bacteroidota</taxon>
        <taxon>Flavobacteriia</taxon>
        <taxon>Flavobacteriales</taxon>
        <taxon>Flavobacteriaceae</taxon>
        <taxon>Dokdonia</taxon>
    </lineage>
</organism>
<comment type="caution">
    <text evidence="2">The sequence shown here is derived from an EMBL/GenBank/DDBJ whole genome shotgun (WGS) entry which is preliminary data.</text>
</comment>
<reference evidence="2 3" key="1">
    <citation type="submission" date="2014-10" db="EMBL/GenBank/DDBJ databases">
        <title>Draft genome sequence of the proteorhodopsin-containing marine bacterium Dokdonia donghaensis.</title>
        <authorList>
            <person name="Gomez-Consarnau L."/>
            <person name="Gonzalez J.M."/>
            <person name="Riedel T."/>
            <person name="Jaenicke S."/>
            <person name="Wagner-Doebler I."/>
            <person name="Fuhrman J.A."/>
        </authorList>
    </citation>
    <scope>NUCLEOTIDE SEQUENCE [LARGE SCALE GENOMIC DNA]</scope>
    <source>
        <strain evidence="2 3">DSW-1</strain>
    </source>
</reference>
<keyword evidence="3" id="KW-1185">Reference proteome</keyword>